<accession>D4H782</accession>
<dbReference type="CDD" id="cd00610">
    <property type="entry name" value="OAT_like"/>
    <property type="match status" value="1"/>
</dbReference>
<dbReference type="PaxDb" id="522772-Dacet_1109"/>
<feature type="binding site" evidence="13">
    <location>
        <position position="247"/>
    </location>
    <ligand>
        <name>pyridoxal 5'-phosphate</name>
        <dbReference type="ChEBI" id="CHEBI:597326"/>
    </ligand>
</feature>
<dbReference type="GO" id="GO:0030170">
    <property type="term" value="F:pyridoxal phosphate binding"/>
    <property type="evidence" value="ECO:0007669"/>
    <property type="project" value="UniProtKB-UniRule"/>
</dbReference>
<evidence type="ECO:0000256" key="5">
    <source>
        <dbReference type="ARBA" id="ARBA00022490"/>
    </source>
</evidence>
<keyword evidence="6 13" id="KW-0032">Aminotransferase</keyword>
<comment type="subunit">
    <text evidence="4 13">Homodimer.</text>
</comment>
<evidence type="ECO:0000256" key="7">
    <source>
        <dbReference type="ARBA" id="ARBA00022679"/>
    </source>
</evidence>
<name>D4H782_DENA2</name>
<dbReference type="Pfam" id="PF00202">
    <property type="entry name" value="Aminotran_3"/>
    <property type="match status" value="1"/>
</dbReference>
<dbReference type="FunCoup" id="D4H782">
    <property type="interactions" value="206"/>
</dbReference>
<evidence type="ECO:0000313" key="15">
    <source>
        <dbReference type="Proteomes" id="UP000002012"/>
    </source>
</evidence>
<comment type="catalytic activity">
    <reaction evidence="11 13">
        <text>(8S)-8-amino-7-oxononanoate + S-adenosyl-L-methionine = S-adenosyl-4-methylsulfanyl-2-oxobutanoate + (7R,8S)-7,8-diammoniononanoate</text>
        <dbReference type="Rhea" id="RHEA:16861"/>
        <dbReference type="ChEBI" id="CHEBI:16490"/>
        <dbReference type="ChEBI" id="CHEBI:59789"/>
        <dbReference type="ChEBI" id="CHEBI:149468"/>
        <dbReference type="ChEBI" id="CHEBI:149469"/>
        <dbReference type="EC" id="2.6.1.62"/>
    </reaction>
</comment>
<organism evidence="14 15">
    <name type="scientific">Denitrovibrio acetiphilus (strain DSM 12809 / NBRC 114555 / N2460)</name>
    <dbReference type="NCBI Taxonomy" id="522772"/>
    <lineage>
        <taxon>Bacteria</taxon>
        <taxon>Pseudomonadati</taxon>
        <taxon>Deferribacterota</taxon>
        <taxon>Deferribacteres</taxon>
        <taxon>Deferribacterales</taxon>
        <taxon>Geovibrionaceae</taxon>
        <taxon>Denitrovibrio</taxon>
    </lineage>
</organism>
<keyword evidence="10 13" id="KW-0663">Pyridoxal phosphate</keyword>
<keyword evidence="7 13" id="KW-0808">Transferase</keyword>
<comment type="pathway">
    <text evidence="3 13">Cofactor biosynthesis; biotin biosynthesis; 7,8-diaminononanoate from 8-amino-7-oxononanoate (SAM route): step 1/1.</text>
</comment>
<dbReference type="InterPro" id="IPR005815">
    <property type="entry name" value="BioA"/>
</dbReference>
<dbReference type="Proteomes" id="UP000002012">
    <property type="component" value="Chromosome"/>
</dbReference>
<sequence length="441" mass="50192">MKPVTNIWHPCTQMKDHETYPIIKIERGEGIYLYDDKNNKYIDAVSSWWVNIFGHNNPRLKDAIKNQLDKIEHVIFAGITHDPALKLTEQLLSVTPENLTKVFYADIGSAAVESAMKLSYGYRKNNGVTSKKRYLYLDSGYHGETLGALSVCGEELYTELYGDIMIENIRVQGPDCYRCPYGKTRNECSAQCFEHMERTIEKHANEITAVIIEPLLQCAGGMKMYPPLYLQKLCEAAKAYDIHTIFDEIASGFGRTGTMFALEQAGVQPDFICVSKGLTSGYLPMSAVLTTDEIYSAFYDDYTTLKAFLHSHSFTGNPLACAVANETMKMFKELNIIEENRKKFPVMHEYINKKFKGQPHVGEIRHLGCVSAVELVKDVKTKESFDWKDRTGFQIFRKSITKGAYLRNLGDVIYFMPPYVITEDEMIKLVDIAHESIFEVL</sequence>
<feature type="binding site" evidence="13">
    <location>
        <begin position="108"/>
        <end position="109"/>
    </location>
    <ligand>
        <name>pyridoxal 5'-phosphate</name>
        <dbReference type="ChEBI" id="CHEBI:597326"/>
    </ligand>
</feature>
<dbReference type="GO" id="GO:0005737">
    <property type="term" value="C:cytoplasm"/>
    <property type="evidence" value="ECO:0007669"/>
    <property type="project" value="UniProtKB-SubCell"/>
</dbReference>
<dbReference type="InterPro" id="IPR015424">
    <property type="entry name" value="PyrdxlP-dep_Trfase"/>
</dbReference>
<evidence type="ECO:0000256" key="6">
    <source>
        <dbReference type="ARBA" id="ARBA00022576"/>
    </source>
</evidence>
<dbReference type="NCBIfam" id="TIGR00508">
    <property type="entry name" value="bioA"/>
    <property type="match status" value="1"/>
</dbReference>
<evidence type="ECO:0000256" key="13">
    <source>
        <dbReference type="HAMAP-Rule" id="MF_00834"/>
    </source>
</evidence>
<dbReference type="RefSeq" id="WP_013010405.1">
    <property type="nucleotide sequence ID" value="NC_013943.1"/>
</dbReference>
<evidence type="ECO:0000256" key="10">
    <source>
        <dbReference type="ARBA" id="ARBA00022898"/>
    </source>
</evidence>
<dbReference type="GO" id="GO:0004015">
    <property type="term" value="F:adenosylmethionine-8-amino-7-oxononanoate transaminase activity"/>
    <property type="evidence" value="ECO:0007669"/>
    <property type="project" value="UniProtKB-UniRule"/>
</dbReference>
<keyword evidence="15" id="KW-1185">Reference proteome</keyword>
<feature type="binding site" evidence="13">
    <location>
        <position position="407"/>
    </location>
    <ligand>
        <name>substrate</name>
    </ligand>
</feature>
<feature type="binding site" evidence="13">
    <location>
        <position position="48"/>
    </location>
    <ligand>
        <name>substrate</name>
    </ligand>
</feature>
<dbReference type="AlphaFoldDB" id="D4H782"/>
<dbReference type="PANTHER" id="PTHR42684:SF17">
    <property type="entry name" value="ADENOSYLMETHIONINE-8-AMINO-7-OXONONANOATE AMINOTRANSFERASE"/>
    <property type="match status" value="1"/>
</dbReference>
<keyword evidence="9 13" id="KW-0093">Biotin biosynthesis</keyword>
<dbReference type="InterPro" id="IPR005814">
    <property type="entry name" value="Aminotrans_3"/>
</dbReference>
<dbReference type="HAMAP" id="MF_00834">
    <property type="entry name" value="BioA"/>
    <property type="match status" value="1"/>
</dbReference>
<evidence type="ECO:0000256" key="1">
    <source>
        <dbReference type="ARBA" id="ARBA00001933"/>
    </source>
</evidence>
<dbReference type="OrthoDB" id="9801834at2"/>
<dbReference type="UniPathway" id="UPA00078">
    <property type="reaction ID" value="UER00160"/>
</dbReference>
<dbReference type="NCBIfam" id="NF004624">
    <property type="entry name" value="PRK05964.1"/>
    <property type="match status" value="1"/>
</dbReference>
<dbReference type="InterPro" id="IPR015421">
    <property type="entry name" value="PyrdxlP-dep_Trfase_major"/>
</dbReference>
<evidence type="ECO:0000256" key="8">
    <source>
        <dbReference type="ARBA" id="ARBA00022691"/>
    </source>
</evidence>
<dbReference type="GO" id="GO:0009102">
    <property type="term" value="P:biotin biosynthetic process"/>
    <property type="evidence" value="ECO:0007669"/>
    <property type="project" value="UniProtKB-UniRule"/>
</dbReference>
<evidence type="ECO:0000256" key="2">
    <source>
        <dbReference type="ARBA" id="ARBA00004496"/>
    </source>
</evidence>
<feature type="binding site" evidence="13">
    <location>
        <begin position="312"/>
        <end position="313"/>
    </location>
    <ligand>
        <name>pyridoxal 5'-phosphate</name>
        <dbReference type="ChEBI" id="CHEBI:597326"/>
    </ligand>
</feature>
<proteinExistence type="inferred from homology"/>
<dbReference type="Gene3D" id="3.90.1150.10">
    <property type="entry name" value="Aspartate Aminotransferase, domain 1"/>
    <property type="match status" value="1"/>
</dbReference>
<evidence type="ECO:0000313" key="14">
    <source>
        <dbReference type="EMBL" id="ADD67881.1"/>
    </source>
</evidence>
<dbReference type="eggNOG" id="COG0161">
    <property type="taxonomic scope" value="Bacteria"/>
</dbReference>
<keyword evidence="8 13" id="KW-0949">S-adenosyl-L-methionine</keyword>
<dbReference type="Gene3D" id="3.40.640.10">
    <property type="entry name" value="Type I PLP-dependent aspartate aminotransferase-like (Major domain)"/>
    <property type="match status" value="1"/>
</dbReference>
<protein>
    <recommendedName>
        <fullName evidence="13">Adenosylmethionine-8-amino-7-oxononanoate aminotransferase</fullName>
        <ecNumber evidence="13">2.6.1.62</ecNumber>
    </recommendedName>
    <alternativeName>
        <fullName evidence="13">7,8-diamino-pelargonic acid aminotransferase</fullName>
        <shortName evidence="13">DAPA AT</shortName>
        <shortName evidence="13">DAPA aminotransferase</shortName>
    </alternativeName>
    <alternativeName>
        <fullName evidence="13">7,8-diaminononanoate synthase</fullName>
        <shortName evidence="13">DANS</shortName>
    </alternativeName>
    <alternativeName>
        <fullName evidence="13">Diaminopelargonic acid synthase</fullName>
    </alternativeName>
</protein>
<dbReference type="EMBL" id="CP001968">
    <property type="protein sequence ID" value="ADD67881.1"/>
    <property type="molecule type" value="Genomic_DNA"/>
</dbReference>
<dbReference type="KEGG" id="dap:Dacet_1109"/>
<keyword evidence="5 13" id="KW-0963">Cytoplasm</keyword>
<dbReference type="EC" id="2.6.1.62" evidence="13"/>
<evidence type="ECO:0000256" key="3">
    <source>
        <dbReference type="ARBA" id="ARBA00005063"/>
    </source>
</evidence>
<evidence type="ECO:0000256" key="9">
    <source>
        <dbReference type="ARBA" id="ARBA00022756"/>
    </source>
</evidence>
<dbReference type="InterPro" id="IPR015422">
    <property type="entry name" value="PyrdxlP-dep_Trfase_small"/>
</dbReference>
<evidence type="ECO:0000256" key="11">
    <source>
        <dbReference type="ARBA" id="ARBA00048449"/>
    </source>
</evidence>
<reference evidence="14 15" key="1">
    <citation type="journal article" date="2010" name="Stand. Genomic Sci.">
        <title>Complete genome sequence of Denitrovibrio acetiphilus type strain (N2460).</title>
        <authorList>
            <person name="Kiss H."/>
            <person name="Lang E."/>
            <person name="Lapidus A."/>
            <person name="Copeland A."/>
            <person name="Nolan M."/>
            <person name="Glavina Del Rio T."/>
            <person name="Chen F."/>
            <person name="Lucas S."/>
            <person name="Tice H."/>
            <person name="Cheng J.F."/>
            <person name="Han C."/>
            <person name="Goodwin L."/>
            <person name="Pitluck S."/>
            <person name="Liolios K."/>
            <person name="Pati A."/>
            <person name="Ivanova N."/>
            <person name="Mavromatis K."/>
            <person name="Chen A."/>
            <person name="Palaniappan K."/>
            <person name="Land M."/>
            <person name="Hauser L."/>
            <person name="Chang Y.J."/>
            <person name="Jeffries C.D."/>
            <person name="Detter J.C."/>
            <person name="Brettin T."/>
            <person name="Spring S."/>
            <person name="Rohde M."/>
            <person name="Goker M."/>
            <person name="Woyke T."/>
            <person name="Bristow J."/>
            <person name="Eisen J.A."/>
            <person name="Markowitz V."/>
            <person name="Hugenholtz P."/>
            <person name="Kyrpides N.C."/>
            <person name="Klenk H.P."/>
        </authorList>
    </citation>
    <scope>NUCLEOTIDE SEQUENCE [LARGE SCALE GENOMIC DNA]</scope>
    <source>
        <strain evidence="15">DSM 12809 / NBRC 114555 / N2460</strain>
    </source>
</reference>
<comment type="cofactor">
    <cofactor evidence="1 13">
        <name>pyridoxal 5'-phosphate</name>
        <dbReference type="ChEBI" id="CHEBI:597326"/>
    </cofactor>
</comment>
<dbReference type="InParanoid" id="D4H782"/>
<feature type="binding site" evidence="13">
    <location>
        <position position="311"/>
    </location>
    <ligand>
        <name>substrate</name>
    </ligand>
</feature>
<evidence type="ECO:0000256" key="4">
    <source>
        <dbReference type="ARBA" id="ARBA00011738"/>
    </source>
</evidence>
<comment type="function">
    <text evidence="13">Catalyzes the transfer of the alpha-amino group from S-adenosyl-L-methionine (SAM) to 7-keto-8-aminopelargonic acid (KAPA) to form 7,8-diaminopelargonic acid (DAPA). It is the only aminotransferase known to utilize SAM as an amino donor.</text>
</comment>
<evidence type="ECO:0000256" key="12">
    <source>
        <dbReference type="ARBA" id="ARBA00060970"/>
    </source>
</evidence>
<feature type="modified residue" description="N6-(pyridoxal phosphate)lysine" evidence="13">
    <location>
        <position position="276"/>
    </location>
</feature>
<dbReference type="HOGENOM" id="CLU_016922_4_3_0"/>
<dbReference type="FunFam" id="3.40.640.10:FF:000078">
    <property type="entry name" value="Adenosylmethionine-8-amino-7-oxononanoate aminotransferase"/>
    <property type="match status" value="1"/>
</dbReference>
<dbReference type="STRING" id="522772.Dacet_1109"/>
<feature type="site" description="Participates in the substrate recognition with KAPA and in a stacking interaction with the adenine ring of SAM" evidence="13">
    <location>
        <position position="11"/>
    </location>
</feature>
<feature type="binding site" evidence="13">
    <location>
        <position position="141"/>
    </location>
    <ligand>
        <name>substrate</name>
    </ligand>
</feature>
<dbReference type="PANTHER" id="PTHR42684">
    <property type="entry name" value="ADENOSYLMETHIONINE-8-AMINO-7-OXONONANOATE AMINOTRANSFERASE"/>
    <property type="match status" value="1"/>
</dbReference>
<comment type="similarity">
    <text evidence="12 13">Belongs to the class-III pyridoxal-phosphate-dependent aminotransferase family. BioA subfamily.</text>
</comment>
<comment type="subcellular location">
    <subcellularLocation>
        <location evidence="2 13">Cytoplasm</location>
    </subcellularLocation>
</comment>
<dbReference type="SUPFAM" id="SSF53383">
    <property type="entry name" value="PLP-dependent transferases"/>
    <property type="match status" value="1"/>
</dbReference>
<feature type="binding site" evidence="13">
    <location>
        <position position="276"/>
    </location>
    <ligand>
        <name>substrate</name>
    </ligand>
</feature>
<gene>
    <name evidence="13" type="primary">bioA</name>
    <name evidence="14" type="ordered locus">Dacet_1109</name>
</gene>